<dbReference type="AlphaFoldDB" id="A0A1I4CBD7"/>
<comment type="function">
    <text evidence="1 6">Required for the transposition of the insertion element.</text>
</comment>
<keyword evidence="6" id="KW-0814">Transposable element</keyword>
<dbReference type="Pfam" id="PF00872">
    <property type="entry name" value="Transposase_mut"/>
    <property type="match status" value="1"/>
</dbReference>
<reference evidence="8" key="1">
    <citation type="submission" date="2016-10" db="EMBL/GenBank/DDBJ databases">
        <authorList>
            <person name="Varghese N."/>
            <person name="Submissions S."/>
        </authorList>
    </citation>
    <scope>NUCLEOTIDE SEQUENCE [LARGE SCALE GENOMIC DNA]</scope>
    <source>
        <strain evidence="8">Nm69</strain>
    </source>
</reference>
<evidence type="ECO:0000256" key="5">
    <source>
        <dbReference type="ARBA" id="ARBA00023172"/>
    </source>
</evidence>
<dbReference type="GO" id="GO:0003677">
    <property type="term" value="F:DNA binding"/>
    <property type="evidence" value="ECO:0007669"/>
    <property type="project" value="UniProtKB-UniRule"/>
</dbReference>
<dbReference type="STRING" id="52441.SAMN05216302_101524"/>
<protein>
    <recommendedName>
        <fullName evidence="6">Mutator family transposase</fullName>
    </recommendedName>
</protein>
<dbReference type="PANTHER" id="PTHR33217:SF8">
    <property type="entry name" value="MUTATOR FAMILY TRANSPOSASE"/>
    <property type="match status" value="1"/>
</dbReference>
<keyword evidence="8" id="KW-1185">Reference proteome</keyword>
<evidence type="ECO:0000313" key="7">
    <source>
        <dbReference type="EMBL" id="SFK78083.1"/>
    </source>
</evidence>
<sequence length="86" mass="10208">MVFFKYPEQIRRVMYTTNTIEAIHRQFHKLTKTKVRFSKQNNLLKLLYVGIKNASTKWTMPFPNWNLAVSQLAICFEELLDATLDL</sequence>
<accession>A0A1I4CBD7</accession>
<dbReference type="EMBL" id="FOSP01000015">
    <property type="protein sequence ID" value="SFK78083.1"/>
    <property type="molecule type" value="Genomic_DNA"/>
</dbReference>
<evidence type="ECO:0000256" key="2">
    <source>
        <dbReference type="ARBA" id="ARBA00010961"/>
    </source>
</evidence>
<dbReference type="InterPro" id="IPR001207">
    <property type="entry name" value="Transposase_mutator"/>
</dbReference>
<evidence type="ECO:0000256" key="3">
    <source>
        <dbReference type="ARBA" id="ARBA00022578"/>
    </source>
</evidence>
<evidence type="ECO:0000256" key="1">
    <source>
        <dbReference type="ARBA" id="ARBA00002190"/>
    </source>
</evidence>
<evidence type="ECO:0000313" key="8">
    <source>
        <dbReference type="Proteomes" id="UP000199533"/>
    </source>
</evidence>
<evidence type="ECO:0000256" key="6">
    <source>
        <dbReference type="RuleBase" id="RU365089"/>
    </source>
</evidence>
<keyword evidence="4 6" id="KW-0238">DNA-binding</keyword>
<dbReference type="GO" id="GO:0006313">
    <property type="term" value="P:DNA transposition"/>
    <property type="evidence" value="ECO:0007669"/>
    <property type="project" value="UniProtKB-UniRule"/>
</dbReference>
<dbReference type="PANTHER" id="PTHR33217">
    <property type="entry name" value="TRANSPOSASE FOR INSERTION SEQUENCE ELEMENT IS1081"/>
    <property type="match status" value="1"/>
</dbReference>
<evidence type="ECO:0000256" key="4">
    <source>
        <dbReference type="ARBA" id="ARBA00023125"/>
    </source>
</evidence>
<comment type="similarity">
    <text evidence="2 6">Belongs to the transposase mutator family.</text>
</comment>
<organism evidence="7 8">
    <name type="scientific">Nitrosomonas aestuarii</name>
    <dbReference type="NCBI Taxonomy" id="52441"/>
    <lineage>
        <taxon>Bacteria</taxon>
        <taxon>Pseudomonadati</taxon>
        <taxon>Pseudomonadota</taxon>
        <taxon>Betaproteobacteria</taxon>
        <taxon>Nitrosomonadales</taxon>
        <taxon>Nitrosomonadaceae</taxon>
        <taxon>Nitrosomonas</taxon>
    </lineage>
</organism>
<keyword evidence="3 6" id="KW-0815">Transposition</keyword>
<keyword evidence="5 6" id="KW-0233">DNA recombination</keyword>
<proteinExistence type="inferred from homology"/>
<name>A0A1I4CBD7_9PROT</name>
<gene>
    <name evidence="7" type="ORF">SAMN05216302_101524</name>
</gene>
<dbReference type="Proteomes" id="UP000199533">
    <property type="component" value="Unassembled WGS sequence"/>
</dbReference>
<dbReference type="OrthoDB" id="165209at2"/>
<dbReference type="GO" id="GO:0004803">
    <property type="term" value="F:transposase activity"/>
    <property type="evidence" value="ECO:0007669"/>
    <property type="project" value="UniProtKB-UniRule"/>
</dbReference>